<keyword evidence="1" id="KW-1133">Transmembrane helix</keyword>
<reference evidence="3" key="1">
    <citation type="journal article" date="2020" name="Nat. Genet.">
        <title>Genomic diversifications of five Gossypium allopolyploid species and their impact on cotton improvement.</title>
        <authorList>
            <person name="Chen Z.J."/>
            <person name="Sreedasyam A."/>
            <person name="Ando A."/>
            <person name="Song Q."/>
            <person name="De Santiago L.M."/>
            <person name="Hulse-Kemp A.M."/>
            <person name="Ding M."/>
            <person name="Ye W."/>
            <person name="Kirkbride R.C."/>
            <person name="Jenkins J."/>
            <person name="Plott C."/>
            <person name="Lovell J."/>
            <person name="Lin Y.M."/>
            <person name="Vaughn R."/>
            <person name="Liu B."/>
            <person name="Simpson S."/>
            <person name="Scheffler B.E."/>
            <person name="Wen L."/>
            <person name="Saski C.A."/>
            <person name="Grover C.E."/>
            <person name="Hu G."/>
            <person name="Conover J.L."/>
            <person name="Carlson J.W."/>
            <person name="Shu S."/>
            <person name="Boston L.B."/>
            <person name="Williams M."/>
            <person name="Peterson D.G."/>
            <person name="McGee K."/>
            <person name="Jones D.C."/>
            <person name="Wendel J.F."/>
            <person name="Stelly D.M."/>
            <person name="Grimwood J."/>
            <person name="Schmutz J."/>
        </authorList>
    </citation>
    <scope>NUCLEOTIDE SEQUENCE [LARGE SCALE GENOMIC DNA]</scope>
    <source>
        <strain evidence="3">cv. TM-1</strain>
    </source>
</reference>
<dbReference type="OMA" id="RIGFCEA"/>
<dbReference type="AlphaFoldDB" id="A0A1U8LP90"/>
<gene>
    <name evidence="4" type="primary">LOC107929479</name>
</gene>
<evidence type="ECO:0000256" key="1">
    <source>
        <dbReference type="SAM" id="Phobius"/>
    </source>
</evidence>
<feature type="transmembrane region" description="Helical" evidence="1">
    <location>
        <begin position="110"/>
        <end position="130"/>
    </location>
</feature>
<sequence>MAMLFCEYALSLLLLLLLLLLVPFSYSFTLGPQQQFSAIRLPSEVDPCTSSPRPNFCPVNCFMADPVCGDNGVTYWCGCADAYCAGAKVARIGFCEAGNKGGNGSLTVQALLLVHIVWLIVLGFTVLLGLI</sequence>
<dbReference type="RefSeq" id="XP_016716401.1">
    <property type="nucleotide sequence ID" value="XM_016860912.2"/>
</dbReference>
<dbReference type="Proteomes" id="UP000818029">
    <property type="component" value="Chromosome A12"/>
</dbReference>
<dbReference type="PANTHER" id="PTHR34376">
    <property type="entry name" value="SERINE PROTEASE INHIBITOR, KAZAL-TYPE FAMILY PROTEIN"/>
    <property type="match status" value="1"/>
</dbReference>
<keyword evidence="2" id="KW-0732">Signal</keyword>
<organism evidence="3 4">
    <name type="scientific">Gossypium hirsutum</name>
    <name type="common">Upland cotton</name>
    <name type="synonym">Gossypium mexicanum</name>
    <dbReference type="NCBI Taxonomy" id="3635"/>
    <lineage>
        <taxon>Eukaryota</taxon>
        <taxon>Viridiplantae</taxon>
        <taxon>Streptophyta</taxon>
        <taxon>Embryophyta</taxon>
        <taxon>Tracheophyta</taxon>
        <taxon>Spermatophyta</taxon>
        <taxon>Magnoliopsida</taxon>
        <taxon>eudicotyledons</taxon>
        <taxon>Gunneridae</taxon>
        <taxon>Pentapetalae</taxon>
        <taxon>rosids</taxon>
        <taxon>malvids</taxon>
        <taxon>Malvales</taxon>
        <taxon>Malvaceae</taxon>
        <taxon>Malvoideae</taxon>
        <taxon>Gossypium</taxon>
    </lineage>
</organism>
<feature type="chain" id="PRO_5010578612" description="Serine-type endopeptidase inhibitor" evidence="2">
    <location>
        <begin position="28"/>
        <end position="131"/>
    </location>
</feature>
<evidence type="ECO:0008006" key="5">
    <source>
        <dbReference type="Google" id="ProtNLM"/>
    </source>
</evidence>
<protein>
    <recommendedName>
        <fullName evidence="5">Serine-type endopeptidase inhibitor</fullName>
    </recommendedName>
</protein>
<dbReference type="KEGG" id="ghi:107929479"/>
<dbReference type="PANTHER" id="PTHR34376:SF2">
    <property type="entry name" value="SERINE PROTEASE INHIBITOR, KAZAL-TYPE FAMILY PROTEIN"/>
    <property type="match status" value="1"/>
</dbReference>
<proteinExistence type="predicted"/>
<accession>A0A1U8LP90</accession>
<evidence type="ECO:0000256" key="2">
    <source>
        <dbReference type="SAM" id="SignalP"/>
    </source>
</evidence>
<keyword evidence="1" id="KW-0812">Transmembrane</keyword>
<dbReference type="PaxDb" id="3635-A0A1U8LP90"/>
<dbReference type="GeneID" id="107929479"/>
<feature type="signal peptide" evidence="2">
    <location>
        <begin position="1"/>
        <end position="27"/>
    </location>
</feature>
<keyword evidence="3" id="KW-1185">Reference proteome</keyword>
<evidence type="ECO:0000313" key="3">
    <source>
        <dbReference type="Proteomes" id="UP000818029"/>
    </source>
</evidence>
<reference evidence="4" key="2">
    <citation type="submission" date="2025-08" db="UniProtKB">
        <authorList>
            <consortium name="RefSeq"/>
        </authorList>
    </citation>
    <scope>IDENTIFICATION</scope>
</reference>
<dbReference type="OrthoDB" id="1916993at2759"/>
<dbReference type="STRING" id="3635.A0A1U8LP90"/>
<keyword evidence="1" id="KW-0472">Membrane</keyword>
<name>A0A1U8LP90_GOSHI</name>
<evidence type="ECO:0000313" key="4">
    <source>
        <dbReference type="RefSeq" id="XP_016716401.1"/>
    </source>
</evidence>